<dbReference type="Proteomes" id="UP000222295">
    <property type="component" value="Segment"/>
</dbReference>
<dbReference type="KEGG" id="vg:65105611"/>
<sequence>MGRYLESLKNSNNPMSLRATKDKWQGETGTTEGFCMFDTLTNGTRAGCLNMVHQAKSHNTITKLITAYAPPSENDTEAYIRFVTKFTGYTASENIYVLSKLKDIALAIVHFEGNYADKVDKNLIASVFKKWIPELS</sequence>
<evidence type="ECO:0000313" key="2">
    <source>
        <dbReference type="Proteomes" id="UP000222295"/>
    </source>
</evidence>
<organism evidence="1 2">
    <name type="scientific">Azobacteroides phage ProJPt-Bp1</name>
    <dbReference type="NCBI Taxonomy" id="1920526"/>
    <lineage>
        <taxon>Viruses</taxon>
        <taxon>Duplodnaviria</taxon>
        <taxon>Heunggongvirae</taxon>
        <taxon>Uroviricota</taxon>
        <taxon>Caudoviricetes</taxon>
        <taxon>Crassvirales</taxon>
        <taxon>Suoliviridae</taxon>
        <taxon>Dechshavirus</taxon>
        <taxon>Dechshavirus japanensis</taxon>
    </lineage>
</organism>
<dbReference type="EMBL" id="AP017903">
    <property type="protein sequence ID" value="BAX03454.1"/>
    <property type="molecule type" value="Genomic_DNA"/>
</dbReference>
<reference evidence="1 2" key="1">
    <citation type="journal article" date="2017" name="Microbes Environ.">
        <title>Discovery and Complete Genome Sequence of a Bacteriophage from an Obligate Intracellular Symbiont of a Cellulolytic Protist in the Termite Gut.</title>
        <authorList>
            <person name="Pramono A.K."/>
            <person name="Kuwahara H."/>
            <person name="Itoh T."/>
            <person name="Toyoda A."/>
            <person name="Yamada A."/>
            <person name="Hongoh Y."/>
        </authorList>
    </citation>
    <scope>NUCLEOTIDE SEQUENCE [LARGE SCALE GENOMIC DNA]</scope>
    <source>
        <strain evidence="1">ProJPt-Bp1</strain>
    </source>
</reference>
<dbReference type="GeneID" id="65105611"/>
<dbReference type="RefSeq" id="YP_010088177.1">
    <property type="nucleotide sequence ID" value="NC_055706.1"/>
</dbReference>
<evidence type="ECO:0000313" key="1">
    <source>
        <dbReference type="EMBL" id="BAX03454.1"/>
    </source>
</evidence>
<proteinExistence type="predicted"/>
<keyword evidence="2" id="KW-1185">Reference proteome</keyword>
<name>A0A1V1FY48_9CAUD</name>
<accession>A0A1V1FY48</accession>
<protein>
    <submittedName>
        <fullName evidence="1">Phage protein inside capsid D</fullName>
    </submittedName>
</protein>